<dbReference type="InterPro" id="IPR018062">
    <property type="entry name" value="HTH_AraC-typ_CS"/>
</dbReference>
<dbReference type="PANTHER" id="PTHR47893">
    <property type="entry name" value="REGULATORY PROTEIN PCHR"/>
    <property type="match status" value="1"/>
</dbReference>
<name>A0A2P7QEC2_9SPHN</name>
<dbReference type="PROSITE" id="PS01124">
    <property type="entry name" value="HTH_ARAC_FAMILY_2"/>
    <property type="match status" value="1"/>
</dbReference>
<dbReference type="Proteomes" id="UP000241167">
    <property type="component" value="Unassembled WGS sequence"/>
</dbReference>
<dbReference type="Gene3D" id="1.10.10.60">
    <property type="entry name" value="Homeodomain-like"/>
    <property type="match status" value="1"/>
</dbReference>
<keyword evidence="2" id="KW-0238">DNA-binding</keyword>
<dbReference type="PANTHER" id="PTHR47893:SF1">
    <property type="entry name" value="REGULATORY PROTEIN PCHR"/>
    <property type="match status" value="1"/>
</dbReference>
<gene>
    <name evidence="5" type="ORF">C7I55_26915</name>
</gene>
<accession>A0A2P7QEC2</accession>
<dbReference type="InterPro" id="IPR009057">
    <property type="entry name" value="Homeodomain-like_sf"/>
</dbReference>
<dbReference type="InterPro" id="IPR018060">
    <property type="entry name" value="HTH_AraC"/>
</dbReference>
<comment type="caution">
    <text evidence="5">The sequence shown here is derived from an EMBL/GenBank/DDBJ whole genome shotgun (WGS) entry which is preliminary data.</text>
</comment>
<protein>
    <recommendedName>
        <fullName evidence="4">HTH araC/xylS-type domain-containing protein</fullName>
    </recommendedName>
</protein>
<evidence type="ECO:0000256" key="2">
    <source>
        <dbReference type="ARBA" id="ARBA00023125"/>
    </source>
</evidence>
<keyword evidence="1" id="KW-0805">Transcription regulation</keyword>
<dbReference type="RefSeq" id="WP_106516151.1">
    <property type="nucleotide sequence ID" value="NZ_PXYI01000015.1"/>
</dbReference>
<evidence type="ECO:0000313" key="6">
    <source>
        <dbReference type="Proteomes" id="UP000241167"/>
    </source>
</evidence>
<dbReference type="GO" id="GO:0003700">
    <property type="term" value="F:DNA-binding transcription factor activity"/>
    <property type="evidence" value="ECO:0007669"/>
    <property type="project" value="InterPro"/>
</dbReference>
<evidence type="ECO:0000256" key="3">
    <source>
        <dbReference type="ARBA" id="ARBA00023163"/>
    </source>
</evidence>
<dbReference type="PROSITE" id="PS00041">
    <property type="entry name" value="HTH_ARAC_FAMILY_1"/>
    <property type="match status" value="1"/>
</dbReference>
<reference evidence="5 6" key="1">
    <citation type="submission" date="2018-03" db="EMBL/GenBank/DDBJ databases">
        <title>The draft genome of Sphingosinicella sp. GL-C-18.</title>
        <authorList>
            <person name="Liu L."/>
            <person name="Li L."/>
            <person name="Liang L."/>
            <person name="Zhang X."/>
            <person name="Wang T."/>
        </authorList>
    </citation>
    <scope>NUCLEOTIDE SEQUENCE [LARGE SCALE GENOMIC DNA]</scope>
    <source>
        <strain evidence="5 6">GL-C-18</strain>
    </source>
</reference>
<evidence type="ECO:0000313" key="5">
    <source>
        <dbReference type="EMBL" id="PSJ36323.1"/>
    </source>
</evidence>
<organism evidence="5 6">
    <name type="scientific">Allosphingosinicella deserti</name>
    <dbReference type="NCBI Taxonomy" id="2116704"/>
    <lineage>
        <taxon>Bacteria</taxon>
        <taxon>Pseudomonadati</taxon>
        <taxon>Pseudomonadota</taxon>
        <taxon>Alphaproteobacteria</taxon>
        <taxon>Sphingomonadales</taxon>
        <taxon>Sphingomonadaceae</taxon>
        <taxon>Allosphingosinicella</taxon>
    </lineage>
</organism>
<dbReference type="OrthoDB" id="9802263at2"/>
<sequence>MKQRVEQGDRPWNGAGAVGHRVESLELREGVTLVMSDIDPAEECAFHFIEPTDVFGIGFHLKGGSRFDLDGIAFETRPLEVHAGAAPRSSASSFLLPAHGFRTVSLRFTPEAAGDLFARHGLSSSGLVLMVEEAGRTVSAKRLAPLEAAGVAMVESMFAAPYSGAGRTLFLESCALALLAAQLEAVMPGNDGSAGVERGLVEARAYLDANLDDPPSIVQLARICGINDFKLKRAFKAAFGTTIFGYVRQRRMERAAGDLHAGQSVATAAAQAGYECSRCFTDAFRRHFGILPSEVLRASIRKTPAANG</sequence>
<dbReference type="InterPro" id="IPR053142">
    <property type="entry name" value="PchR_regulatory_protein"/>
</dbReference>
<feature type="domain" description="HTH araC/xylS-type" evidence="4">
    <location>
        <begin position="201"/>
        <end position="298"/>
    </location>
</feature>
<dbReference type="EMBL" id="PXYI01000015">
    <property type="protein sequence ID" value="PSJ36323.1"/>
    <property type="molecule type" value="Genomic_DNA"/>
</dbReference>
<keyword evidence="3" id="KW-0804">Transcription</keyword>
<evidence type="ECO:0000259" key="4">
    <source>
        <dbReference type="PROSITE" id="PS01124"/>
    </source>
</evidence>
<dbReference type="SUPFAM" id="SSF46689">
    <property type="entry name" value="Homeodomain-like"/>
    <property type="match status" value="2"/>
</dbReference>
<keyword evidence="6" id="KW-1185">Reference proteome</keyword>
<dbReference type="Pfam" id="PF12833">
    <property type="entry name" value="HTH_18"/>
    <property type="match status" value="1"/>
</dbReference>
<proteinExistence type="predicted"/>
<dbReference type="AlphaFoldDB" id="A0A2P7QEC2"/>
<evidence type="ECO:0000256" key="1">
    <source>
        <dbReference type="ARBA" id="ARBA00023015"/>
    </source>
</evidence>
<dbReference type="SMART" id="SM00342">
    <property type="entry name" value="HTH_ARAC"/>
    <property type="match status" value="1"/>
</dbReference>
<dbReference type="GO" id="GO:0043565">
    <property type="term" value="F:sequence-specific DNA binding"/>
    <property type="evidence" value="ECO:0007669"/>
    <property type="project" value="InterPro"/>
</dbReference>